<gene>
    <name evidence="2" type="ORF">ACRE_016860</name>
</gene>
<dbReference type="Proteomes" id="UP000029964">
    <property type="component" value="Unassembled WGS sequence"/>
</dbReference>
<keyword evidence="3" id="KW-1185">Reference proteome</keyword>
<organism evidence="2 3">
    <name type="scientific">Hapsidospora chrysogenum (strain ATCC 11550 / CBS 779.69 / DSM 880 / IAM 14645 / JCM 23072 / IMI 49137)</name>
    <name type="common">Acremonium chrysogenum</name>
    <dbReference type="NCBI Taxonomy" id="857340"/>
    <lineage>
        <taxon>Eukaryota</taxon>
        <taxon>Fungi</taxon>
        <taxon>Dikarya</taxon>
        <taxon>Ascomycota</taxon>
        <taxon>Pezizomycotina</taxon>
        <taxon>Sordariomycetes</taxon>
        <taxon>Hypocreomycetidae</taxon>
        <taxon>Hypocreales</taxon>
        <taxon>Bionectriaceae</taxon>
        <taxon>Hapsidospora</taxon>
    </lineage>
</organism>
<evidence type="ECO:0000256" key="1">
    <source>
        <dbReference type="SAM" id="MobiDB-lite"/>
    </source>
</evidence>
<protein>
    <submittedName>
        <fullName evidence="2">Uncharacterized protein</fullName>
    </submittedName>
</protein>
<evidence type="ECO:0000313" key="2">
    <source>
        <dbReference type="EMBL" id="KFH47468.1"/>
    </source>
</evidence>
<dbReference type="HOGENOM" id="CLU_2426505_0_0_1"/>
<dbReference type="EMBL" id="JPKY01000009">
    <property type="protein sequence ID" value="KFH47468.1"/>
    <property type="molecule type" value="Genomic_DNA"/>
</dbReference>
<feature type="compositionally biased region" description="Basic residues" evidence="1">
    <location>
        <begin position="80"/>
        <end position="91"/>
    </location>
</feature>
<proteinExistence type="predicted"/>
<name>A0A086TDN6_HAPC1</name>
<evidence type="ECO:0000313" key="3">
    <source>
        <dbReference type="Proteomes" id="UP000029964"/>
    </source>
</evidence>
<comment type="caution">
    <text evidence="2">The sequence shown here is derived from an EMBL/GenBank/DDBJ whole genome shotgun (WGS) entry which is preliminary data.</text>
</comment>
<dbReference type="AlphaFoldDB" id="A0A086TDN6"/>
<sequence>MCQRVLEAPLCPCGATFPPRVVSREYCAYSRVTGIFGACGQAIDTVRNPHWQCEPCVRRWEELRRQEEERLRQQAEAHRRRENRRRYGRGN</sequence>
<reference evidence="3" key="1">
    <citation type="journal article" date="2014" name="Genome Announc.">
        <title>Genome sequence and annotation of Acremonium chrysogenum, producer of the beta-lactam antibiotic cephalosporin C.</title>
        <authorList>
            <person name="Terfehr D."/>
            <person name="Dahlmann T.A."/>
            <person name="Specht T."/>
            <person name="Zadra I."/>
            <person name="Kuernsteiner H."/>
            <person name="Kueck U."/>
        </authorList>
    </citation>
    <scope>NUCLEOTIDE SEQUENCE [LARGE SCALE GENOMIC DNA]</scope>
    <source>
        <strain evidence="3">ATCC 11550 / CBS 779.69 / DSM 880 / IAM 14645 / JCM 23072 / IMI 49137</strain>
    </source>
</reference>
<feature type="region of interest" description="Disordered" evidence="1">
    <location>
        <begin position="71"/>
        <end position="91"/>
    </location>
</feature>
<accession>A0A086TDN6</accession>